<evidence type="ECO:0000313" key="4">
    <source>
        <dbReference type="Proteomes" id="UP000007796"/>
    </source>
</evidence>
<dbReference type="eggNOG" id="ENOG502S6WS">
    <property type="taxonomic scope" value="Eukaryota"/>
</dbReference>
<dbReference type="AlphaFoldDB" id="F0XH01"/>
<dbReference type="EMBL" id="GL629769">
    <property type="protein sequence ID" value="EFX03225.1"/>
    <property type="molecule type" value="Genomic_DNA"/>
</dbReference>
<dbReference type="OrthoDB" id="408631at2759"/>
<gene>
    <name evidence="3" type="ORF">CMQ_3154</name>
</gene>
<dbReference type="Pfam" id="PF21730">
    <property type="entry name" value="Vma22_CCDC115"/>
    <property type="match status" value="1"/>
</dbReference>
<sequence>MTLENIDDLLVRYLGLLDEYTRLRESLVARQTAMYGQLTRANFAAERGFRYGPDHFDGRMQATARVEMSFKAEVNGTTGDVPSFSICRPAKPVAKEESSTGGSTDKAGNEAGETGKKAAKVVRPLRDPLQWFGMLTPMALRLAQKEAIEAVDSIVPRLASVNAEMAAVEIEVRRARKKRARAEAAREKEQQATAADMTRHLDGADLETAA</sequence>
<feature type="region of interest" description="Disordered" evidence="2">
    <location>
        <begin position="92"/>
        <end position="119"/>
    </location>
</feature>
<dbReference type="InterPro" id="IPR040357">
    <property type="entry name" value="Vma22/CCDC115"/>
</dbReference>
<name>F0XH01_GROCL</name>
<dbReference type="PANTHER" id="PTHR31996:SF2">
    <property type="entry name" value="COILED-COIL DOMAIN-CONTAINING PROTEIN 115"/>
    <property type="match status" value="1"/>
</dbReference>
<dbReference type="RefSeq" id="XP_014172707.1">
    <property type="nucleotide sequence ID" value="XM_014317232.1"/>
</dbReference>
<dbReference type="GeneID" id="25976223"/>
<evidence type="ECO:0000256" key="2">
    <source>
        <dbReference type="SAM" id="MobiDB-lite"/>
    </source>
</evidence>
<dbReference type="PANTHER" id="PTHR31996">
    <property type="entry name" value="COILED-COIL DOMAIN-CONTAINING PROTEIN 115"/>
    <property type="match status" value="1"/>
</dbReference>
<dbReference type="InParanoid" id="F0XH01"/>
<dbReference type="GO" id="GO:0070072">
    <property type="term" value="P:vacuolar proton-transporting V-type ATPase complex assembly"/>
    <property type="evidence" value="ECO:0007669"/>
    <property type="project" value="InterPro"/>
</dbReference>
<evidence type="ECO:0000313" key="3">
    <source>
        <dbReference type="EMBL" id="EFX03225.1"/>
    </source>
</evidence>
<reference evidence="3 4" key="1">
    <citation type="journal article" date="2011" name="Proc. Natl. Acad. Sci. U.S.A.">
        <title>Genome and transcriptome analyses of the mountain pine beetle-fungal symbiont Grosmannia clavigera, a lodgepole pine pathogen.</title>
        <authorList>
            <person name="DiGuistini S."/>
            <person name="Wang Y."/>
            <person name="Liao N.Y."/>
            <person name="Taylor G."/>
            <person name="Tanguay P."/>
            <person name="Feau N."/>
            <person name="Henrissat B."/>
            <person name="Chan S.K."/>
            <person name="Hesse-Orce U."/>
            <person name="Alamouti S.M."/>
            <person name="Tsui C.K.M."/>
            <person name="Docking R.T."/>
            <person name="Levasseur A."/>
            <person name="Haridas S."/>
            <person name="Robertson G."/>
            <person name="Birol I."/>
            <person name="Holt R.A."/>
            <person name="Marra M.A."/>
            <person name="Hamelin R.C."/>
            <person name="Hirst M."/>
            <person name="Jones S.J.M."/>
            <person name="Bohlmann J."/>
            <person name="Breuil C."/>
        </authorList>
    </citation>
    <scope>NUCLEOTIDE SEQUENCE [LARGE SCALE GENOMIC DNA]</scope>
    <source>
        <strain evidence="4">kw1407 / UAMH 11150</strain>
    </source>
</reference>
<protein>
    <recommendedName>
        <fullName evidence="1">Vacuolar ATPase assembly protein VMA22</fullName>
    </recommendedName>
</protein>
<organism evidence="4">
    <name type="scientific">Grosmannia clavigera (strain kw1407 / UAMH 11150)</name>
    <name type="common">Blue stain fungus</name>
    <name type="synonym">Graphiocladiella clavigera</name>
    <dbReference type="NCBI Taxonomy" id="655863"/>
    <lineage>
        <taxon>Eukaryota</taxon>
        <taxon>Fungi</taxon>
        <taxon>Dikarya</taxon>
        <taxon>Ascomycota</taxon>
        <taxon>Pezizomycotina</taxon>
        <taxon>Sordariomycetes</taxon>
        <taxon>Sordariomycetidae</taxon>
        <taxon>Ophiostomatales</taxon>
        <taxon>Ophiostomataceae</taxon>
        <taxon>Leptographium</taxon>
    </lineage>
</organism>
<evidence type="ECO:0000256" key="1">
    <source>
        <dbReference type="ARBA" id="ARBA00093634"/>
    </source>
</evidence>
<dbReference type="GO" id="GO:1990871">
    <property type="term" value="C:Vma12-Vma22 assembly complex"/>
    <property type="evidence" value="ECO:0007669"/>
    <property type="project" value="TreeGrafter"/>
</dbReference>
<proteinExistence type="predicted"/>
<dbReference type="Proteomes" id="UP000007796">
    <property type="component" value="Unassembled WGS sequence"/>
</dbReference>
<dbReference type="STRING" id="655863.F0XH01"/>
<feature type="region of interest" description="Disordered" evidence="2">
    <location>
        <begin position="179"/>
        <end position="210"/>
    </location>
</feature>
<keyword evidence="4" id="KW-1185">Reference proteome</keyword>
<dbReference type="GO" id="GO:0051082">
    <property type="term" value="F:unfolded protein binding"/>
    <property type="evidence" value="ECO:0007669"/>
    <property type="project" value="TreeGrafter"/>
</dbReference>
<feature type="compositionally biased region" description="Basic and acidic residues" evidence="2">
    <location>
        <begin position="181"/>
        <end position="190"/>
    </location>
</feature>
<accession>F0XH01</accession>
<dbReference type="HOGENOM" id="CLU_057721_2_0_1"/>